<evidence type="ECO:0000313" key="7">
    <source>
        <dbReference type="EMBL" id="QJE73361.1"/>
    </source>
</evidence>
<dbReference type="InterPro" id="IPR007863">
    <property type="entry name" value="Peptidase_M16_C"/>
</dbReference>
<dbReference type="InterPro" id="IPR011249">
    <property type="entry name" value="Metalloenz_LuxS/M16"/>
</dbReference>
<dbReference type="Pfam" id="PF00675">
    <property type="entry name" value="Peptidase_M16"/>
    <property type="match status" value="1"/>
</dbReference>
<comment type="similarity">
    <text evidence="2 4">Belongs to the peptidase M16 family.</text>
</comment>
<evidence type="ECO:0000256" key="2">
    <source>
        <dbReference type="ARBA" id="ARBA00007261"/>
    </source>
</evidence>
<dbReference type="EMBL" id="CP051775">
    <property type="protein sequence ID" value="QJE73361.1"/>
    <property type="molecule type" value="Genomic_DNA"/>
</dbReference>
<evidence type="ECO:0000259" key="6">
    <source>
        <dbReference type="Pfam" id="PF05193"/>
    </source>
</evidence>
<evidence type="ECO:0000256" key="4">
    <source>
        <dbReference type="RuleBase" id="RU004447"/>
    </source>
</evidence>
<feature type="domain" description="Peptidase M16 N-terminal" evidence="5">
    <location>
        <begin position="18"/>
        <end position="165"/>
    </location>
</feature>
<name>A0A858R7I3_9PROT</name>
<accession>A0A858R7I3</accession>
<sequence>MSKGSAGIRVTTLPNGLRVATDFMPHVETVTVGVWIGVGSRHEPQDANGIAHLVEHMLFKGTPTRDAFRISAEIEDVGGHLNAYTGREHTTYYAKVLKQDLALALGVLADMVQHAKFDPEDLEKERQVIIQEIGQVEDTPDDIIYDHFVSAAFPGQMLGRPILGTAEVVGSTPRDGLVDYVRSRYVPANMVVSAAGHVDHDRLVELVTLLFTDLPAGDLRGAEQATYRGGDFREDRDLEQMHLVLGFNGVGSHDKDLYSASVLSTLLGGGMSSRLFQEVREKRGLVYSVHSFTWSMSDSGVFGIYAGTDPERAGELVPVICGEVAKLAGSLTEEEVARARAQMKASQLMGLESTTNRAEALGAQLLVYGRPIPTGEVIQRIDAVDLDAVRACADRLFGSTPTVAALGPLEALEPYEATVARLG</sequence>
<gene>
    <name evidence="7" type="ORF">HHL28_09865</name>
</gene>
<dbReference type="KEGG" id="acru:HHL28_09865"/>
<dbReference type="Proteomes" id="UP000501891">
    <property type="component" value="Chromosome"/>
</dbReference>
<dbReference type="SUPFAM" id="SSF63411">
    <property type="entry name" value="LuxS/MPP-like metallohydrolase"/>
    <property type="match status" value="2"/>
</dbReference>
<reference evidence="7" key="1">
    <citation type="submission" date="2020-04" db="EMBL/GenBank/DDBJ databases">
        <title>A desert anoxygenic phototrophic bacterium fixes CO2 using RubisCO under aerobic conditions.</title>
        <authorList>
            <person name="Tang K."/>
        </authorList>
    </citation>
    <scope>NUCLEOTIDE SEQUENCE [LARGE SCALE GENOMIC DNA]</scope>
    <source>
        <strain evidence="7">MIMtkB3</strain>
    </source>
</reference>
<dbReference type="AlphaFoldDB" id="A0A858R7I3"/>
<dbReference type="PANTHER" id="PTHR11851:SF49">
    <property type="entry name" value="MITOCHONDRIAL-PROCESSING PEPTIDASE SUBUNIT ALPHA"/>
    <property type="match status" value="1"/>
</dbReference>
<dbReference type="GO" id="GO:0004222">
    <property type="term" value="F:metalloendopeptidase activity"/>
    <property type="evidence" value="ECO:0007669"/>
    <property type="project" value="InterPro"/>
</dbReference>
<evidence type="ECO:0000259" key="5">
    <source>
        <dbReference type="Pfam" id="PF00675"/>
    </source>
</evidence>
<keyword evidence="8" id="KW-1185">Reference proteome</keyword>
<dbReference type="PANTHER" id="PTHR11851">
    <property type="entry name" value="METALLOPROTEASE"/>
    <property type="match status" value="1"/>
</dbReference>
<dbReference type="Pfam" id="PF05193">
    <property type="entry name" value="Peptidase_M16_C"/>
    <property type="match status" value="1"/>
</dbReference>
<comment type="cofactor">
    <cofactor evidence="1">
        <name>Zn(2+)</name>
        <dbReference type="ChEBI" id="CHEBI:29105"/>
    </cofactor>
</comment>
<evidence type="ECO:0000256" key="3">
    <source>
        <dbReference type="ARBA" id="ARBA00023049"/>
    </source>
</evidence>
<dbReference type="InterPro" id="IPR050361">
    <property type="entry name" value="MPP/UQCRC_Complex"/>
</dbReference>
<dbReference type="GO" id="GO:0006508">
    <property type="term" value="P:proteolysis"/>
    <property type="evidence" value="ECO:0007669"/>
    <property type="project" value="InterPro"/>
</dbReference>
<keyword evidence="3" id="KW-0482">Metalloprotease</keyword>
<dbReference type="GO" id="GO:0046872">
    <property type="term" value="F:metal ion binding"/>
    <property type="evidence" value="ECO:0007669"/>
    <property type="project" value="InterPro"/>
</dbReference>
<feature type="domain" description="Peptidase M16 C-terminal" evidence="6">
    <location>
        <begin position="174"/>
        <end position="343"/>
    </location>
</feature>
<dbReference type="PROSITE" id="PS00143">
    <property type="entry name" value="INSULINASE"/>
    <property type="match status" value="1"/>
</dbReference>
<proteinExistence type="inferred from homology"/>
<dbReference type="Gene3D" id="3.30.830.10">
    <property type="entry name" value="Metalloenzyme, LuxS/M16 peptidase-like"/>
    <property type="match status" value="2"/>
</dbReference>
<keyword evidence="3" id="KW-0645">Protease</keyword>
<dbReference type="InterPro" id="IPR001431">
    <property type="entry name" value="Pept_M16_Zn_BS"/>
</dbReference>
<dbReference type="InterPro" id="IPR011765">
    <property type="entry name" value="Pept_M16_N"/>
</dbReference>
<keyword evidence="3" id="KW-0378">Hydrolase</keyword>
<evidence type="ECO:0000313" key="8">
    <source>
        <dbReference type="Proteomes" id="UP000501891"/>
    </source>
</evidence>
<evidence type="ECO:0000256" key="1">
    <source>
        <dbReference type="ARBA" id="ARBA00001947"/>
    </source>
</evidence>
<organism evidence="7 8">
    <name type="scientific">Aerophototrophica crusticola</name>
    <dbReference type="NCBI Taxonomy" id="1709002"/>
    <lineage>
        <taxon>Bacteria</taxon>
        <taxon>Pseudomonadati</taxon>
        <taxon>Pseudomonadota</taxon>
        <taxon>Alphaproteobacteria</taxon>
        <taxon>Rhodospirillales</taxon>
        <taxon>Rhodospirillaceae</taxon>
        <taxon>Aerophototrophica</taxon>
    </lineage>
</organism>
<protein>
    <submittedName>
        <fullName evidence="7">Insulinase family protein</fullName>
    </submittedName>
</protein>
<dbReference type="FunFam" id="3.30.830.10:FF:000008">
    <property type="entry name" value="Mitochondrial-processing peptidase subunit beta"/>
    <property type="match status" value="1"/>
</dbReference>